<gene>
    <name evidence="7" type="ORF">FHX40_1275</name>
</gene>
<dbReference type="Gene3D" id="1.10.10.10">
    <property type="entry name" value="Winged helix-like DNA-binding domain superfamily/Winged helix DNA-binding domain"/>
    <property type="match status" value="1"/>
</dbReference>
<proteinExistence type="inferred from homology"/>
<dbReference type="FunFam" id="1.10.10.10:FF:000001">
    <property type="entry name" value="LysR family transcriptional regulator"/>
    <property type="match status" value="1"/>
</dbReference>
<dbReference type="PRINTS" id="PR00039">
    <property type="entry name" value="HTHLYSR"/>
</dbReference>
<dbReference type="AlphaFoldDB" id="A0A543IVI9"/>
<evidence type="ECO:0000256" key="5">
    <source>
        <dbReference type="SAM" id="MobiDB-lite"/>
    </source>
</evidence>
<dbReference type="SUPFAM" id="SSF46785">
    <property type="entry name" value="Winged helix' DNA-binding domain"/>
    <property type="match status" value="1"/>
</dbReference>
<comment type="caution">
    <text evidence="7">The sequence shown here is derived from an EMBL/GenBank/DDBJ whole genome shotgun (WGS) entry which is preliminary data.</text>
</comment>
<name>A0A543IVI9_9ACTN</name>
<feature type="domain" description="HTH lysR-type" evidence="6">
    <location>
        <begin position="7"/>
        <end position="59"/>
    </location>
</feature>
<comment type="similarity">
    <text evidence="1">Belongs to the LysR transcriptional regulatory family.</text>
</comment>
<dbReference type="InterPro" id="IPR036390">
    <property type="entry name" value="WH_DNA-bd_sf"/>
</dbReference>
<dbReference type="PANTHER" id="PTHR30346:SF29">
    <property type="entry name" value="LYSR SUBSTRATE-BINDING"/>
    <property type="match status" value="1"/>
</dbReference>
<dbReference type="SUPFAM" id="SSF53850">
    <property type="entry name" value="Periplasmic binding protein-like II"/>
    <property type="match status" value="1"/>
</dbReference>
<protein>
    <submittedName>
        <fullName evidence="7">DNA-binding transcriptional LysR family regulator</fullName>
    </submittedName>
</protein>
<dbReference type="InterPro" id="IPR000847">
    <property type="entry name" value="LysR_HTH_N"/>
</dbReference>
<sequence length="343" mass="36926">MLDPWTLRVMVEVAERGSFSAAAEALSLTQPAVSRQIGGLERRLGVSLFRRVPRGVRPTAAGRIAVEQARDILARLRALEARLGTFTSLESGHLRMSAYSSANTSFMPEVIHRFSRAHPGVGVTLVQPGPAGPLAALRDDRVDLALITAWSLYADLEAARTAISPEPLDPSELDGLDLVPLLDEEFHVALPADHPLARHRRVRLSDLREETWIEGGHPDCLGPIPQLANALGGPPRIGFFCEDWNGKQALVAGGSGIMLVPTLAQDSAHPGIVLRPTTPSLPRRRLYAATPSPPFRLPAVTAMLAVLTEVSRNRRGDARPEAASPAQSRLATDSGRAGRAARR</sequence>
<dbReference type="InterPro" id="IPR036388">
    <property type="entry name" value="WH-like_DNA-bd_sf"/>
</dbReference>
<dbReference type="GO" id="GO:0003677">
    <property type="term" value="F:DNA binding"/>
    <property type="evidence" value="ECO:0007669"/>
    <property type="project" value="UniProtKB-KW"/>
</dbReference>
<evidence type="ECO:0000256" key="2">
    <source>
        <dbReference type="ARBA" id="ARBA00023015"/>
    </source>
</evidence>
<feature type="region of interest" description="Disordered" evidence="5">
    <location>
        <begin position="313"/>
        <end position="343"/>
    </location>
</feature>
<evidence type="ECO:0000256" key="1">
    <source>
        <dbReference type="ARBA" id="ARBA00009437"/>
    </source>
</evidence>
<dbReference type="EMBL" id="VFPQ01000001">
    <property type="protein sequence ID" value="TQM74595.1"/>
    <property type="molecule type" value="Genomic_DNA"/>
</dbReference>
<accession>A0A543IVI9</accession>
<dbReference type="Pfam" id="PF00126">
    <property type="entry name" value="HTH_1"/>
    <property type="match status" value="1"/>
</dbReference>
<evidence type="ECO:0000256" key="3">
    <source>
        <dbReference type="ARBA" id="ARBA00023125"/>
    </source>
</evidence>
<dbReference type="PROSITE" id="PS50931">
    <property type="entry name" value="HTH_LYSR"/>
    <property type="match status" value="1"/>
</dbReference>
<evidence type="ECO:0000256" key="4">
    <source>
        <dbReference type="ARBA" id="ARBA00023163"/>
    </source>
</evidence>
<keyword evidence="4" id="KW-0804">Transcription</keyword>
<organism evidence="7 8">
    <name type="scientific">Thermopolyspora flexuosa</name>
    <dbReference type="NCBI Taxonomy" id="103836"/>
    <lineage>
        <taxon>Bacteria</taxon>
        <taxon>Bacillati</taxon>
        <taxon>Actinomycetota</taxon>
        <taxon>Actinomycetes</taxon>
        <taxon>Streptosporangiales</taxon>
        <taxon>Streptosporangiaceae</taxon>
        <taxon>Thermopolyspora</taxon>
    </lineage>
</organism>
<dbReference type="Pfam" id="PF03466">
    <property type="entry name" value="LysR_substrate"/>
    <property type="match status" value="1"/>
</dbReference>
<evidence type="ECO:0000259" key="6">
    <source>
        <dbReference type="PROSITE" id="PS50931"/>
    </source>
</evidence>
<dbReference type="Gene3D" id="3.40.190.10">
    <property type="entry name" value="Periplasmic binding protein-like II"/>
    <property type="match status" value="2"/>
</dbReference>
<dbReference type="GO" id="GO:0003700">
    <property type="term" value="F:DNA-binding transcription factor activity"/>
    <property type="evidence" value="ECO:0007669"/>
    <property type="project" value="InterPro"/>
</dbReference>
<keyword evidence="3 7" id="KW-0238">DNA-binding</keyword>
<dbReference type="InterPro" id="IPR005119">
    <property type="entry name" value="LysR_subst-bd"/>
</dbReference>
<evidence type="ECO:0000313" key="8">
    <source>
        <dbReference type="Proteomes" id="UP000319213"/>
    </source>
</evidence>
<dbReference type="GO" id="GO:0032993">
    <property type="term" value="C:protein-DNA complex"/>
    <property type="evidence" value="ECO:0007669"/>
    <property type="project" value="TreeGrafter"/>
</dbReference>
<dbReference type="PANTHER" id="PTHR30346">
    <property type="entry name" value="TRANSCRIPTIONAL DUAL REGULATOR HCAR-RELATED"/>
    <property type="match status" value="1"/>
</dbReference>
<reference evidence="7 8" key="1">
    <citation type="submission" date="2019-06" db="EMBL/GenBank/DDBJ databases">
        <title>Sequencing the genomes of 1000 actinobacteria strains.</title>
        <authorList>
            <person name="Klenk H.-P."/>
        </authorList>
    </citation>
    <scope>NUCLEOTIDE SEQUENCE [LARGE SCALE GENOMIC DNA]</scope>
    <source>
        <strain evidence="7 8">DSM 43186</strain>
    </source>
</reference>
<keyword evidence="8" id="KW-1185">Reference proteome</keyword>
<keyword evidence="2" id="KW-0805">Transcription regulation</keyword>
<evidence type="ECO:0000313" key="7">
    <source>
        <dbReference type="EMBL" id="TQM74595.1"/>
    </source>
</evidence>
<dbReference type="Proteomes" id="UP000319213">
    <property type="component" value="Unassembled WGS sequence"/>
</dbReference>